<comment type="catalytic activity">
    <reaction evidence="13">
        <text>2,5-diamino-6-hydroxy-4-(5-phosphoribosylamino)-pyrimidine + H2O + H(+) = 5-amino-6-(5-phospho-D-ribosylamino)uracil + NH4(+)</text>
        <dbReference type="Rhea" id="RHEA:21868"/>
        <dbReference type="ChEBI" id="CHEBI:15377"/>
        <dbReference type="ChEBI" id="CHEBI:15378"/>
        <dbReference type="ChEBI" id="CHEBI:28938"/>
        <dbReference type="ChEBI" id="CHEBI:58453"/>
        <dbReference type="ChEBI" id="CHEBI:58614"/>
        <dbReference type="EC" id="3.5.4.26"/>
    </reaction>
</comment>
<feature type="binding site" evidence="15">
    <location>
        <begin position="279"/>
        <end position="285"/>
    </location>
    <ligand>
        <name>NADP(+)</name>
        <dbReference type="ChEBI" id="CHEBI:58349"/>
    </ligand>
</feature>
<evidence type="ECO:0000256" key="10">
    <source>
        <dbReference type="ARBA" id="ARBA00022857"/>
    </source>
</evidence>
<evidence type="ECO:0000256" key="15">
    <source>
        <dbReference type="PIRSR" id="PIRSR006769-2"/>
    </source>
</evidence>
<feature type="binding site" evidence="15">
    <location>
        <position position="211"/>
    </location>
    <ligand>
        <name>NADP(+)</name>
        <dbReference type="ChEBI" id="CHEBI:58349"/>
    </ligand>
</feature>
<dbReference type="CDD" id="cd01284">
    <property type="entry name" value="Riboflavin_deaminase-reductase"/>
    <property type="match status" value="1"/>
</dbReference>
<accession>A0A084JVJ8</accession>
<dbReference type="Pfam" id="PF00383">
    <property type="entry name" value="dCMP_cyt_deam_1"/>
    <property type="match status" value="1"/>
</dbReference>
<dbReference type="InterPro" id="IPR016192">
    <property type="entry name" value="APOBEC/CMP_deaminase_Zn-bd"/>
</dbReference>
<dbReference type="PROSITE" id="PS51747">
    <property type="entry name" value="CYT_DCMP_DEAMINASES_2"/>
    <property type="match status" value="1"/>
</dbReference>
<evidence type="ECO:0000256" key="9">
    <source>
        <dbReference type="ARBA" id="ARBA00022833"/>
    </source>
</evidence>
<evidence type="ECO:0000313" key="20">
    <source>
        <dbReference type="Proteomes" id="UP000028531"/>
    </source>
</evidence>
<feature type="binding site" evidence="16">
    <location>
        <position position="52"/>
    </location>
    <ligand>
        <name>Zn(2+)</name>
        <dbReference type="ChEBI" id="CHEBI:29105"/>
        <note>catalytic</note>
    </ligand>
</feature>
<keyword evidence="11 13" id="KW-0560">Oxidoreductase</keyword>
<evidence type="ECO:0000256" key="11">
    <source>
        <dbReference type="ARBA" id="ARBA00023002"/>
    </source>
</evidence>
<evidence type="ECO:0000256" key="4">
    <source>
        <dbReference type="ARBA" id="ARBA00005259"/>
    </source>
</evidence>
<dbReference type="OrthoDB" id="9800865at2"/>
<evidence type="ECO:0000313" key="18">
    <source>
        <dbReference type="EMBL" id="KEZ92982.1"/>
    </source>
</evidence>
<keyword evidence="6 13" id="KW-0686">Riboflavin biosynthesis</keyword>
<dbReference type="EC" id="3.5.4.26" evidence="13"/>
<dbReference type="FunFam" id="3.40.140.10:FF:000025">
    <property type="entry name" value="Riboflavin biosynthesis protein RibD"/>
    <property type="match status" value="1"/>
</dbReference>
<keyword evidence="10 13" id="KW-0521">NADP</keyword>
<dbReference type="PIRSF" id="PIRSF006769">
    <property type="entry name" value="RibD"/>
    <property type="match status" value="1"/>
</dbReference>
<dbReference type="Pfam" id="PF01872">
    <property type="entry name" value="RibD_C"/>
    <property type="match status" value="1"/>
</dbReference>
<evidence type="ECO:0000256" key="1">
    <source>
        <dbReference type="ARBA" id="ARBA00002151"/>
    </source>
</evidence>
<feature type="binding site" evidence="15">
    <location>
        <position position="277"/>
    </location>
    <ligand>
        <name>substrate</name>
    </ligand>
</feature>
<feature type="binding site" evidence="15">
    <location>
        <position position="162"/>
    </location>
    <ligand>
        <name>NADP(+)</name>
        <dbReference type="ChEBI" id="CHEBI:58349"/>
    </ligand>
</feature>
<feature type="binding site" evidence="15">
    <location>
        <position position="232"/>
    </location>
    <ligand>
        <name>NADP(+)</name>
        <dbReference type="ChEBI" id="CHEBI:58349"/>
    </ligand>
</feature>
<evidence type="ECO:0000313" key="21">
    <source>
        <dbReference type="Proteomes" id="UP000239997"/>
    </source>
</evidence>
<comment type="function">
    <text evidence="1 13">Converts 2,5-diamino-6-(ribosylamino)-4(3h)-pyrimidinone 5'-phosphate into 5-amino-6-(ribosylamino)-2,4(1h,3h)-pyrimidinedione 5'-phosphate.</text>
</comment>
<dbReference type="PROSITE" id="PS00903">
    <property type="entry name" value="CYT_DCMP_DEAMINASES_1"/>
    <property type="match status" value="1"/>
</dbReference>
<feature type="active site" description="Proton donor" evidence="14">
    <location>
        <position position="54"/>
    </location>
</feature>
<dbReference type="SUPFAM" id="SSF53927">
    <property type="entry name" value="Cytidine deaminase-like"/>
    <property type="match status" value="1"/>
</dbReference>
<comment type="pathway">
    <text evidence="3 13">Cofactor biosynthesis; riboflavin biosynthesis; 5-amino-6-(D-ribitylamino)uracil from GTP: step 3/4.</text>
</comment>
<feature type="binding site" evidence="16">
    <location>
        <position position="83"/>
    </location>
    <ligand>
        <name>Zn(2+)</name>
        <dbReference type="ChEBI" id="CHEBI:29105"/>
        <note>catalytic</note>
    </ligand>
</feature>
<evidence type="ECO:0000256" key="3">
    <source>
        <dbReference type="ARBA" id="ARBA00004910"/>
    </source>
</evidence>
<feature type="binding site" evidence="15">
    <location>
        <position position="181"/>
    </location>
    <ligand>
        <name>NADP(+)</name>
        <dbReference type="ChEBI" id="CHEBI:58349"/>
    </ligand>
</feature>
<dbReference type="AlphaFoldDB" id="A0A084JVJ8"/>
<evidence type="ECO:0000256" key="13">
    <source>
        <dbReference type="PIRNR" id="PIRNR006769"/>
    </source>
</evidence>
<dbReference type="GO" id="GO:0008270">
    <property type="term" value="F:zinc ion binding"/>
    <property type="evidence" value="ECO:0007669"/>
    <property type="project" value="InterPro"/>
</dbReference>
<feature type="domain" description="CMP/dCMP-type deaminase" evidence="17">
    <location>
        <begin position="2"/>
        <end position="131"/>
    </location>
</feature>
<keyword evidence="8 13" id="KW-0378">Hydrolase</keyword>
<dbReference type="EC" id="1.1.1.193" evidence="13"/>
<dbReference type="PANTHER" id="PTHR38011:SF7">
    <property type="entry name" value="2,5-DIAMINO-6-RIBOSYLAMINO-4(3H)-PYRIMIDINONE 5'-PHOSPHATE REDUCTASE"/>
    <property type="match status" value="1"/>
</dbReference>
<dbReference type="InterPro" id="IPR002125">
    <property type="entry name" value="CMP_dCMP_dom"/>
</dbReference>
<dbReference type="Gene3D" id="3.40.430.10">
    <property type="entry name" value="Dihydrofolate Reductase, subunit A"/>
    <property type="match status" value="1"/>
</dbReference>
<comment type="similarity">
    <text evidence="4 13">In the N-terminal section; belongs to the cytidine and deoxycytidylate deaminase family.</text>
</comment>
<evidence type="ECO:0000259" key="17">
    <source>
        <dbReference type="PROSITE" id="PS51747"/>
    </source>
</evidence>
<dbReference type="SUPFAM" id="SSF53597">
    <property type="entry name" value="Dihydrofolate reductase-like"/>
    <property type="match status" value="1"/>
</dbReference>
<keyword evidence="12" id="KW-0511">Multifunctional enzyme</keyword>
<dbReference type="GO" id="GO:0009231">
    <property type="term" value="P:riboflavin biosynthetic process"/>
    <property type="evidence" value="ECO:0007669"/>
    <property type="project" value="UniProtKB-UniPathway"/>
</dbReference>
<reference evidence="18 20" key="1">
    <citation type="submission" date="2014-07" db="EMBL/GenBank/DDBJ databases">
        <title>Draft genome sequence of Nonlabens ulvanivorans, an ulvan degrading bacterium.</title>
        <authorList>
            <person name="Kopel M."/>
            <person name="Helbert W."/>
            <person name="Henrissat B."/>
            <person name="Doniger T."/>
            <person name="Banin E."/>
        </authorList>
    </citation>
    <scope>NUCLEOTIDE SEQUENCE [LARGE SCALE GENOMIC DNA]</scope>
    <source>
        <strain evidence="18 20">PLR</strain>
    </source>
</reference>
<dbReference type="NCBIfam" id="TIGR00326">
    <property type="entry name" value="eubact_ribD"/>
    <property type="match status" value="1"/>
</dbReference>
<reference evidence="19 21" key="2">
    <citation type="submission" date="2018-03" db="EMBL/GenBank/DDBJ databases">
        <title>Genomic Encyclopedia of Archaeal and Bacterial Type Strains, Phase II (KMG-II): from individual species to whole genera.</title>
        <authorList>
            <person name="Goeker M."/>
        </authorList>
    </citation>
    <scope>NUCLEOTIDE SEQUENCE [LARGE SCALE GENOMIC DNA]</scope>
    <source>
        <strain evidence="19 21">DSM 22727</strain>
    </source>
</reference>
<dbReference type="RefSeq" id="WP_036584480.1">
    <property type="nucleotide sequence ID" value="NZ_JPJI01000032.1"/>
</dbReference>
<keyword evidence="9 13" id="KW-0862">Zinc</keyword>
<name>A0A084JVJ8_NONUL</name>
<dbReference type="InterPro" id="IPR024072">
    <property type="entry name" value="DHFR-like_dom_sf"/>
</dbReference>
<comment type="catalytic activity">
    <reaction evidence="13">
        <text>5-amino-6-(5-phospho-D-ribitylamino)uracil + NADP(+) = 5-amino-6-(5-phospho-D-ribosylamino)uracil + NADPH + H(+)</text>
        <dbReference type="Rhea" id="RHEA:17845"/>
        <dbReference type="ChEBI" id="CHEBI:15378"/>
        <dbReference type="ChEBI" id="CHEBI:57783"/>
        <dbReference type="ChEBI" id="CHEBI:58349"/>
        <dbReference type="ChEBI" id="CHEBI:58421"/>
        <dbReference type="ChEBI" id="CHEBI:58453"/>
        <dbReference type="EC" id="1.1.1.193"/>
    </reaction>
</comment>
<evidence type="ECO:0000256" key="8">
    <source>
        <dbReference type="ARBA" id="ARBA00022801"/>
    </source>
</evidence>
<dbReference type="PANTHER" id="PTHR38011">
    <property type="entry name" value="DIHYDROFOLATE REDUCTASE FAMILY PROTEIN (AFU_ORTHOLOGUE AFUA_8G06820)"/>
    <property type="match status" value="1"/>
</dbReference>
<comment type="pathway">
    <text evidence="2 13">Cofactor biosynthesis; riboflavin biosynthesis; 5-amino-6-(D-ribitylamino)uracil from GTP: step 2/4.</text>
</comment>
<comment type="similarity">
    <text evidence="5 13">In the C-terminal section; belongs to the HTP reductase family.</text>
</comment>
<gene>
    <name evidence="18" type="ORF">IL45_12710</name>
    <name evidence="19" type="ORF">LY02_02440</name>
</gene>
<proteinExistence type="inferred from homology"/>
<organism evidence="18 20">
    <name type="scientific">Nonlabens ulvanivorans</name>
    <name type="common">Persicivirga ulvanivorans</name>
    <dbReference type="NCBI Taxonomy" id="906888"/>
    <lineage>
        <taxon>Bacteria</taxon>
        <taxon>Pseudomonadati</taxon>
        <taxon>Bacteroidota</taxon>
        <taxon>Flavobacteriia</taxon>
        <taxon>Flavobacteriales</taxon>
        <taxon>Flavobacteriaceae</taxon>
        <taxon>Nonlabens</taxon>
    </lineage>
</organism>
<feature type="binding site" evidence="15">
    <location>
        <position position="215"/>
    </location>
    <ligand>
        <name>substrate</name>
    </ligand>
</feature>
<dbReference type="EMBL" id="JPJI01000032">
    <property type="protein sequence ID" value="KEZ92982.1"/>
    <property type="molecule type" value="Genomic_DNA"/>
</dbReference>
<dbReference type="EMBL" id="PVNA01000005">
    <property type="protein sequence ID" value="PRX12788.1"/>
    <property type="molecule type" value="Genomic_DNA"/>
</dbReference>
<evidence type="ECO:0000256" key="14">
    <source>
        <dbReference type="PIRSR" id="PIRSR006769-1"/>
    </source>
</evidence>
<feature type="binding site" evidence="16">
    <location>
        <position position="92"/>
    </location>
    <ligand>
        <name>Zn(2+)</name>
        <dbReference type="ChEBI" id="CHEBI:29105"/>
        <note>catalytic</note>
    </ligand>
</feature>
<evidence type="ECO:0000256" key="7">
    <source>
        <dbReference type="ARBA" id="ARBA00022723"/>
    </source>
</evidence>
<dbReference type="InterPro" id="IPR002734">
    <property type="entry name" value="RibDG_C"/>
</dbReference>
<dbReference type="Gene3D" id="3.40.140.10">
    <property type="entry name" value="Cytidine Deaminase, domain 2"/>
    <property type="match status" value="1"/>
</dbReference>
<dbReference type="InterPro" id="IPR050765">
    <property type="entry name" value="Riboflavin_Biosynth_HTPR"/>
</dbReference>
<feature type="binding site" evidence="15">
    <location>
        <position position="218"/>
    </location>
    <ligand>
        <name>substrate</name>
    </ligand>
</feature>
<protein>
    <recommendedName>
        <fullName evidence="13">Riboflavin biosynthesis protein RibD</fullName>
    </recommendedName>
    <domain>
        <recommendedName>
            <fullName evidence="13">Diaminohydroxyphosphoribosylaminopyrimidine deaminase</fullName>
            <shortName evidence="13">DRAP deaminase</shortName>
            <ecNumber evidence="13">3.5.4.26</ecNumber>
        </recommendedName>
        <alternativeName>
            <fullName evidence="13">Riboflavin-specific deaminase</fullName>
        </alternativeName>
    </domain>
    <domain>
        <recommendedName>
            <fullName evidence="13">5-amino-6-(5-phosphoribosylamino)uracil reductase</fullName>
            <ecNumber evidence="13">1.1.1.193</ecNumber>
        </recommendedName>
        <alternativeName>
            <fullName evidence="13">HTP reductase</fullName>
        </alternativeName>
    </domain>
</protein>
<evidence type="ECO:0000256" key="2">
    <source>
        <dbReference type="ARBA" id="ARBA00004882"/>
    </source>
</evidence>
<feature type="binding site" evidence="15">
    <location>
        <position position="207"/>
    </location>
    <ligand>
        <name>NADP(+)</name>
        <dbReference type="ChEBI" id="CHEBI:58349"/>
    </ligand>
</feature>
<evidence type="ECO:0000256" key="16">
    <source>
        <dbReference type="PIRSR" id="PIRSR006769-3"/>
    </source>
</evidence>
<dbReference type="InterPro" id="IPR016193">
    <property type="entry name" value="Cytidine_deaminase-like"/>
</dbReference>
<feature type="binding site" evidence="15">
    <location>
        <position position="195"/>
    </location>
    <ligand>
        <name>NADP(+)</name>
        <dbReference type="ChEBI" id="CHEBI:58349"/>
    </ligand>
</feature>
<comment type="cofactor">
    <cofactor evidence="13 16">
        <name>Zn(2+)</name>
        <dbReference type="ChEBI" id="CHEBI:29105"/>
    </cofactor>
    <text evidence="13 16">Binds 1 zinc ion.</text>
</comment>
<evidence type="ECO:0000313" key="19">
    <source>
        <dbReference type="EMBL" id="PRX12788.1"/>
    </source>
</evidence>
<evidence type="ECO:0000256" key="5">
    <source>
        <dbReference type="ARBA" id="ARBA00007417"/>
    </source>
</evidence>
<dbReference type="Proteomes" id="UP000239997">
    <property type="component" value="Unassembled WGS sequence"/>
</dbReference>
<dbReference type="UniPathway" id="UPA00275">
    <property type="reaction ID" value="UER00401"/>
</dbReference>
<dbReference type="GO" id="GO:0008835">
    <property type="term" value="F:diaminohydroxyphosphoribosylaminopyrimidine deaminase activity"/>
    <property type="evidence" value="ECO:0007669"/>
    <property type="project" value="UniProtKB-EC"/>
</dbReference>
<evidence type="ECO:0000256" key="12">
    <source>
        <dbReference type="ARBA" id="ARBA00023268"/>
    </source>
</evidence>
<keyword evidence="21" id="KW-1185">Reference proteome</keyword>
<comment type="caution">
    <text evidence="18">The sequence shown here is derived from an EMBL/GenBank/DDBJ whole genome shotgun (WGS) entry which is preliminary data.</text>
</comment>
<evidence type="ECO:0000256" key="6">
    <source>
        <dbReference type="ARBA" id="ARBA00022619"/>
    </source>
</evidence>
<keyword evidence="7 13" id="KW-0479">Metal-binding</keyword>
<sequence length="337" mass="37373">MTTEEKYMQRCLQLAQNGLGTTYPNPLVGSVIVSENDEIIGEGWHLKSGEPHAEVNAVSDAEKKGYDGDAFAKATIYVNLEPCSHTGKTPPCASMIVQKGFKKVVVGTLDPHDKVAGKGVALLKEAGIEVVVGVLENECNELNKRFFTFHRKQRPYIILKWAETSDGFIAPVTKNEQKPVWITNPYSRQVSHQLRAQENAILVGAKTVIDDNPSLTCRDWNGENPLRVVLDSRNNITPDYQVMDDAAVTLKLELSSSDTLEILNSLYQNDIQSIIIEGGTTTIQSFIDAGLWDEAYQFMGTDVLFHQGLQAPVLSGDYSMLSRKVLANDVLKIYRKK</sequence>
<dbReference type="GO" id="GO:0008703">
    <property type="term" value="F:5-amino-6-(5-phosphoribosylamino)uracil reductase activity"/>
    <property type="evidence" value="ECO:0007669"/>
    <property type="project" value="UniProtKB-EC"/>
</dbReference>
<dbReference type="Proteomes" id="UP000028531">
    <property type="component" value="Unassembled WGS sequence"/>
</dbReference>
<dbReference type="InterPro" id="IPR004794">
    <property type="entry name" value="Eubact_RibD"/>
</dbReference>